<dbReference type="EMBL" id="PHQP01000044">
    <property type="protein sequence ID" value="RAV33816.1"/>
    <property type="molecule type" value="Genomic_DNA"/>
</dbReference>
<dbReference type="Proteomes" id="UP000251047">
    <property type="component" value="Unassembled WGS sequence"/>
</dbReference>
<name>A0A364VB73_9CORY</name>
<gene>
    <name evidence="1" type="ORF">CWC39_06475</name>
</gene>
<organism evidence="1 2">
    <name type="scientific">Corynebacterium heidelbergense</name>
    <dbReference type="NCBI Taxonomy" id="2055947"/>
    <lineage>
        <taxon>Bacteria</taxon>
        <taxon>Bacillati</taxon>
        <taxon>Actinomycetota</taxon>
        <taxon>Actinomycetes</taxon>
        <taxon>Mycobacteriales</taxon>
        <taxon>Corynebacteriaceae</taxon>
        <taxon>Corynebacterium</taxon>
    </lineage>
</organism>
<accession>A0A364VB73</accession>
<comment type="caution">
    <text evidence="1">The sequence shown here is derived from an EMBL/GenBank/DDBJ whole genome shotgun (WGS) entry which is preliminary data.</text>
</comment>
<evidence type="ECO:0000313" key="1">
    <source>
        <dbReference type="EMBL" id="RAV33816.1"/>
    </source>
</evidence>
<reference evidence="1 2" key="1">
    <citation type="journal article" date="2018" name="Syst. Appl. Microbiol.">
        <title>Corynebacterium heidelbergense sp. nov., isolated from the preen glands of Egyptian geese (Alopochen aegyptiacus).</title>
        <authorList>
            <person name="Braun M.S."/>
            <person name="Wang E."/>
            <person name="Zimmermann S."/>
            <person name="Wink M."/>
        </authorList>
    </citation>
    <scope>NUCLEOTIDE SEQUENCE [LARGE SCALE GENOMIC DNA]</scope>
    <source>
        <strain evidence="1 2">DSM 104638</strain>
    </source>
</reference>
<dbReference type="AlphaFoldDB" id="A0A364VB73"/>
<sequence length="322" mass="35691">MVSSHSFVSLGDTIPDFDSPSGAQQVRDFVSHLCVMNTQSFYNAAMVLAQDPEATAALPQGGWRRLGFELLPGARRLAVMCRCGPAGIVYDVRHTRPRDGEGGAPCLDDLQQSRFDLEPGRAVEKVERMLPRLGVVDEDHSLLSLGETTAAVSSPEGLAVRCFKPIYPPEDSKDAPIVYAFASDPMSAVPMGRTPDECYLGDTLFSIALLMSVFRVPWLQYVRVDIGGSPQTWREETLRRSCEQLDPHKSAAAYSLEASLAVFILSARFGWSLKAPLARRFMADDSFPVPKYTDFRRTLVACHFLEKQLAHPISLFTDLERF</sequence>
<proteinExistence type="predicted"/>
<protein>
    <submittedName>
        <fullName evidence="1">Uncharacterized protein</fullName>
    </submittedName>
</protein>
<evidence type="ECO:0000313" key="2">
    <source>
        <dbReference type="Proteomes" id="UP000251047"/>
    </source>
</evidence>